<dbReference type="PANTHER" id="PTHR13504:SF38">
    <property type="entry name" value="FIDO DOMAIN-CONTAINING PROTEIN"/>
    <property type="match status" value="1"/>
</dbReference>
<evidence type="ECO:0000313" key="2">
    <source>
        <dbReference type="EMBL" id="MFC6199206.1"/>
    </source>
</evidence>
<dbReference type="InterPro" id="IPR040198">
    <property type="entry name" value="Fido_containing"/>
</dbReference>
<dbReference type="PROSITE" id="PS51459">
    <property type="entry name" value="FIDO"/>
    <property type="match status" value="1"/>
</dbReference>
<protein>
    <submittedName>
        <fullName evidence="2">Fic family protein</fullName>
    </submittedName>
</protein>
<reference evidence="3" key="1">
    <citation type="journal article" date="2019" name="Int. J. Syst. Evol. Microbiol.">
        <title>The Global Catalogue of Microorganisms (GCM) 10K type strain sequencing project: providing services to taxonomists for standard genome sequencing and annotation.</title>
        <authorList>
            <consortium name="The Broad Institute Genomics Platform"/>
            <consortium name="The Broad Institute Genome Sequencing Center for Infectious Disease"/>
            <person name="Wu L."/>
            <person name="Ma J."/>
        </authorList>
    </citation>
    <scope>NUCLEOTIDE SEQUENCE [LARGE SCALE GENOMIC DNA]</scope>
    <source>
        <strain evidence="3">CGMCC-1.15741</strain>
    </source>
</reference>
<dbReference type="SUPFAM" id="SSF140931">
    <property type="entry name" value="Fic-like"/>
    <property type="match status" value="1"/>
</dbReference>
<gene>
    <name evidence="2" type="ORF">ACFQDM_14060</name>
</gene>
<dbReference type="Gene3D" id="1.10.3290.10">
    <property type="entry name" value="Fido-like domain"/>
    <property type="match status" value="1"/>
</dbReference>
<dbReference type="Proteomes" id="UP001596303">
    <property type="component" value="Unassembled WGS sequence"/>
</dbReference>
<evidence type="ECO:0000259" key="1">
    <source>
        <dbReference type="PROSITE" id="PS51459"/>
    </source>
</evidence>
<proteinExistence type="predicted"/>
<dbReference type="InterPro" id="IPR036597">
    <property type="entry name" value="Fido-like_dom_sf"/>
</dbReference>
<dbReference type="InterPro" id="IPR003812">
    <property type="entry name" value="Fido"/>
</dbReference>
<organism evidence="2 3">
    <name type="scientific">Ponticaulis profundi</name>
    <dbReference type="NCBI Taxonomy" id="2665222"/>
    <lineage>
        <taxon>Bacteria</taxon>
        <taxon>Pseudomonadati</taxon>
        <taxon>Pseudomonadota</taxon>
        <taxon>Alphaproteobacteria</taxon>
        <taxon>Hyphomonadales</taxon>
        <taxon>Hyphomonadaceae</taxon>
        <taxon>Ponticaulis</taxon>
    </lineage>
</organism>
<evidence type="ECO:0000313" key="3">
    <source>
        <dbReference type="Proteomes" id="UP001596303"/>
    </source>
</evidence>
<dbReference type="EMBL" id="JBHSSW010000028">
    <property type="protein sequence ID" value="MFC6199206.1"/>
    <property type="molecule type" value="Genomic_DNA"/>
</dbReference>
<dbReference type="PANTHER" id="PTHR13504">
    <property type="entry name" value="FIDO DOMAIN-CONTAINING PROTEIN DDB_G0283145"/>
    <property type="match status" value="1"/>
</dbReference>
<dbReference type="RefSeq" id="WP_377380054.1">
    <property type="nucleotide sequence ID" value="NZ_JBHSSW010000028.1"/>
</dbReference>
<sequence length="408" mass="45753">MSEHKAENEADTNTVIDRKEDIFQMEPLRISEGSPHYSRITDLALDLMQCSTALKSALPEGVVTALADLVRAMNCYYSNLIEGHDTHPVDIERAMHNDYSDDPKKRDLQKEARAHIEVQAWIDAGGMSGFDKLSKASLEIHKRFCELVPEDLLWVENPTTGERVKVIPGALRHRDVQVGRHLAISPGALPRFLDRFDDAYGKMGKTGTIIASAAAHHRLLWLHPFLDGNGRVARLLSYGMLHDVLDTGGIWSVARGLARKETEYKRHLAACDSDRHGDRDGRGNLSESALINFTTFFLELCIDQVKFMQNLVRPDALRERILSWAKREPDLPPHAAQVLEAVLYRGVLPRGDVEDLLQKTDRTARRVTSALIEKGVLVSETPKAPLKLAFPAALAHEWMPGLFPEKQD</sequence>
<accession>A0ABW1SD97</accession>
<comment type="caution">
    <text evidence="2">The sequence shown here is derived from an EMBL/GenBank/DDBJ whole genome shotgun (WGS) entry which is preliminary data.</text>
</comment>
<dbReference type="Pfam" id="PF02661">
    <property type="entry name" value="Fic"/>
    <property type="match status" value="1"/>
</dbReference>
<feature type="domain" description="Fido" evidence="1">
    <location>
        <begin position="132"/>
        <end position="299"/>
    </location>
</feature>
<keyword evidence="3" id="KW-1185">Reference proteome</keyword>
<name>A0ABW1SD97_9PROT</name>